<name>A0ABX8Z2F9_9NEIS</name>
<keyword evidence="2" id="KW-0012">Acyltransferase</keyword>
<dbReference type="EMBL" id="CP081150">
    <property type="protein sequence ID" value="QZA76767.1"/>
    <property type="molecule type" value="Genomic_DNA"/>
</dbReference>
<comment type="similarity">
    <text evidence="1 2">Belongs to the RTX toxin acyltransferase family.</text>
</comment>
<sequence length="50" mass="5871">MPLRYISRACIAEDVHHRLLQGDTQLELHECKNGEHLWLIDTVTPFGQRE</sequence>
<reference evidence="3 4" key="1">
    <citation type="submission" date="2021-08" db="EMBL/GenBank/DDBJ databases">
        <title>complete genome sequencing of Deefgea sp. D25.</title>
        <authorList>
            <person name="Bae J.-W."/>
            <person name="Gim D.-H."/>
        </authorList>
    </citation>
    <scope>NUCLEOTIDE SEQUENCE [LARGE SCALE GENOMIC DNA]</scope>
    <source>
        <strain evidence="3 4">D25</strain>
    </source>
</reference>
<protein>
    <recommendedName>
        <fullName evidence="2">RTX toxin-activating lysine-acyltransferase</fullName>
        <ecNumber evidence="2">2.3.1.-</ecNumber>
    </recommendedName>
</protein>
<accession>A0ABX8Z2F9</accession>
<keyword evidence="2" id="KW-0808">Transferase</keyword>
<evidence type="ECO:0000313" key="3">
    <source>
        <dbReference type="EMBL" id="QZA76767.1"/>
    </source>
</evidence>
<dbReference type="Proteomes" id="UP000825679">
    <property type="component" value="Chromosome"/>
</dbReference>
<comment type="subcellular location">
    <subcellularLocation>
        <location evidence="2">Cytoplasm</location>
    </subcellularLocation>
</comment>
<dbReference type="InterPro" id="IPR003996">
    <property type="entry name" value="RTX_toxin-activating_protC_bac"/>
</dbReference>
<keyword evidence="4" id="KW-1185">Reference proteome</keyword>
<evidence type="ECO:0000256" key="1">
    <source>
        <dbReference type="ARBA" id="ARBA00005686"/>
    </source>
</evidence>
<keyword evidence="2" id="KW-0963">Cytoplasm</keyword>
<comment type="function">
    <text evidence="2">Involved in fatty acylation of protoxin at internal lysine residues, thereby converting it to the active toxin.</text>
</comment>
<dbReference type="EC" id="2.3.1.-" evidence="2"/>
<gene>
    <name evidence="3" type="ORF">K4H28_10600</name>
</gene>
<evidence type="ECO:0000256" key="2">
    <source>
        <dbReference type="RuleBase" id="RU368102"/>
    </source>
</evidence>
<evidence type="ECO:0000313" key="4">
    <source>
        <dbReference type="Proteomes" id="UP000825679"/>
    </source>
</evidence>
<organism evidence="3 4">
    <name type="scientific">Deefgea tanakiae</name>
    <dbReference type="NCBI Taxonomy" id="2865840"/>
    <lineage>
        <taxon>Bacteria</taxon>
        <taxon>Pseudomonadati</taxon>
        <taxon>Pseudomonadota</taxon>
        <taxon>Betaproteobacteria</taxon>
        <taxon>Neisseriales</taxon>
        <taxon>Chitinibacteraceae</taxon>
        <taxon>Deefgea</taxon>
    </lineage>
</organism>
<keyword evidence="2" id="KW-0204">Cytolysis</keyword>
<dbReference type="Pfam" id="PF02794">
    <property type="entry name" value="HlyC"/>
    <property type="match status" value="1"/>
</dbReference>
<proteinExistence type="inferred from homology"/>